<dbReference type="PANTHER" id="PTHR35371:SF1">
    <property type="entry name" value="BLR7753 PROTEIN"/>
    <property type="match status" value="1"/>
</dbReference>
<dbReference type="SUPFAM" id="SSF161084">
    <property type="entry name" value="MAPEG domain-like"/>
    <property type="match status" value="1"/>
</dbReference>
<dbReference type="Gene3D" id="1.20.120.550">
    <property type="entry name" value="Membrane associated eicosanoid/glutathione metabolism-like domain"/>
    <property type="match status" value="1"/>
</dbReference>
<dbReference type="AlphaFoldDB" id="A0AAU8A454"/>
<dbReference type="Pfam" id="PF01124">
    <property type="entry name" value="MAPEG"/>
    <property type="match status" value="1"/>
</dbReference>
<name>A0AAU8A454_9BURK</name>
<protein>
    <submittedName>
        <fullName evidence="6">MAPEG family protein</fullName>
    </submittedName>
</protein>
<dbReference type="RefSeq" id="WP_353439114.1">
    <property type="nucleotide sequence ID" value="NZ_CP099959.1"/>
</dbReference>
<dbReference type="GO" id="GO:0016020">
    <property type="term" value="C:membrane"/>
    <property type="evidence" value="ECO:0007669"/>
    <property type="project" value="UniProtKB-SubCell"/>
</dbReference>
<evidence type="ECO:0000256" key="5">
    <source>
        <dbReference type="SAM" id="Phobius"/>
    </source>
</evidence>
<reference evidence="6" key="1">
    <citation type="submission" date="2022-06" db="EMBL/GenBank/DDBJ databases">
        <title>New Polynucleobacter species.</title>
        <authorList>
            <person name="Hahn M.W."/>
        </authorList>
    </citation>
    <scope>NUCLEOTIDE SEQUENCE</scope>
    <source>
        <strain evidence="6">UK-FUSCHL-C3</strain>
    </source>
</reference>
<evidence type="ECO:0000256" key="1">
    <source>
        <dbReference type="ARBA" id="ARBA00004370"/>
    </source>
</evidence>
<evidence type="ECO:0000256" key="4">
    <source>
        <dbReference type="ARBA" id="ARBA00023136"/>
    </source>
</evidence>
<keyword evidence="3 5" id="KW-1133">Transmembrane helix</keyword>
<keyword evidence="4 5" id="KW-0472">Membrane</keyword>
<dbReference type="EMBL" id="CP099959">
    <property type="protein sequence ID" value="XCC57977.1"/>
    <property type="molecule type" value="Genomic_DNA"/>
</dbReference>
<comment type="subcellular location">
    <subcellularLocation>
        <location evidence="1">Membrane</location>
    </subcellularLocation>
</comment>
<evidence type="ECO:0000256" key="2">
    <source>
        <dbReference type="ARBA" id="ARBA00022692"/>
    </source>
</evidence>
<feature type="transmembrane region" description="Helical" evidence="5">
    <location>
        <begin position="112"/>
        <end position="128"/>
    </location>
</feature>
<organism evidence="6">
    <name type="scientific">Polynucleobacter sp. UK-FUSCHL-C3</name>
    <dbReference type="NCBI Taxonomy" id="2955208"/>
    <lineage>
        <taxon>Bacteria</taxon>
        <taxon>Pseudomonadati</taxon>
        <taxon>Pseudomonadota</taxon>
        <taxon>Betaproteobacteria</taxon>
        <taxon>Burkholderiales</taxon>
        <taxon>Burkholderiaceae</taxon>
        <taxon>Polynucleobacter</taxon>
    </lineage>
</organism>
<proteinExistence type="predicted"/>
<dbReference type="InterPro" id="IPR001129">
    <property type="entry name" value="Membr-assoc_MAPEG"/>
</dbReference>
<sequence>MTIAIVCVILAGFLPIVAAGIAKFGPLEQNAPDAFDNNNPRQWLARQTGLRARANAAQANTFESLPFFYVAVALAISLDAPKANLDLFAIVYLLARIAYIICYIFDWPNTRTFVWLIGLLAIMAIFFQI</sequence>
<gene>
    <name evidence="6" type="ORF">NKE59_01420</name>
</gene>
<keyword evidence="2 5" id="KW-0812">Transmembrane</keyword>
<evidence type="ECO:0000313" key="6">
    <source>
        <dbReference type="EMBL" id="XCC57977.1"/>
    </source>
</evidence>
<accession>A0AAU8A454</accession>
<dbReference type="PANTHER" id="PTHR35371">
    <property type="entry name" value="INNER MEMBRANE PROTEIN"/>
    <property type="match status" value="1"/>
</dbReference>
<feature type="transmembrane region" description="Helical" evidence="5">
    <location>
        <begin position="87"/>
        <end position="105"/>
    </location>
</feature>
<evidence type="ECO:0000256" key="3">
    <source>
        <dbReference type="ARBA" id="ARBA00022989"/>
    </source>
</evidence>
<dbReference type="InterPro" id="IPR023352">
    <property type="entry name" value="MAPEG-like_dom_sf"/>
</dbReference>